<organism evidence="1 2">
    <name type="scientific">Phyllostomus discolor</name>
    <name type="common">pale spear-nosed bat</name>
    <dbReference type="NCBI Taxonomy" id="89673"/>
    <lineage>
        <taxon>Eukaryota</taxon>
        <taxon>Metazoa</taxon>
        <taxon>Chordata</taxon>
        <taxon>Craniata</taxon>
        <taxon>Vertebrata</taxon>
        <taxon>Euteleostomi</taxon>
        <taxon>Mammalia</taxon>
        <taxon>Eutheria</taxon>
        <taxon>Laurasiatheria</taxon>
        <taxon>Chiroptera</taxon>
        <taxon>Yangochiroptera</taxon>
        <taxon>Phyllostomidae</taxon>
        <taxon>Phyllostominae</taxon>
        <taxon>Phyllostomus</taxon>
    </lineage>
</organism>
<accession>A0A834EQ02</accession>
<sequence>MECFSTFLPSWKPHPRQVTVRVLCMAATCSQSCGAGKHVNMTPHQNHHLNSQHEADLKNSGSIHLSYILQSLIEIQSPLKGPQMNFIEAVTPCNDMECFMSYVQFSGMRARFPGWSMYQL</sequence>
<comment type="caution">
    <text evidence="1">The sequence shown here is derived from an EMBL/GenBank/DDBJ whole genome shotgun (WGS) entry which is preliminary data.</text>
</comment>
<gene>
    <name evidence="1" type="ORF">HJG60_009855</name>
</gene>
<reference evidence="1 2" key="1">
    <citation type="journal article" date="2020" name="Nature">
        <title>Six reference-quality genomes reveal evolution of bat adaptations.</title>
        <authorList>
            <person name="Jebb D."/>
            <person name="Huang Z."/>
            <person name="Pippel M."/>
            <person name="Hughes G.M."/>
            <person name="Lavrichenko K."/>
            <person name="Devanna P."/>
            <person name="Winkler S."/>
            <person name="Jermiin L.S."/>
            <person name="Skirmuntt E.C."/>
            <person name="Katzourakis A."/>
            <person name="Burkitt-Gray L."/>
            <person name="Ray D.A."/>
            <person name="Sullivan K.A.M."/>
            <person name="Roscito J.G."/>
            <person name="Kirilenko B.M."/>
            <person name="Davalos L.M."/>
            <person name="Corthals A.P."/>
            <person name="Power M.L."/>
            <person name="Jones G."/>
            <person name="Ransome R.D."/>
            <person name="Dechmann D.K.N."/>
            <person name="Locatelli A.G."/>
            <person name="Puechmaille S.J."/>
            <person name="Fedrigo O."/>
            <person name="Jarvis E.D."/>
            <person name="Hiller M."/>
            <person name="Vernes S.C."/>
            <person name="Myers E.W."/>
            <person name="Teeling E.C."/>
        </authorList>
    </citation>
    <scope>NUCLEOTIDE SEQUENCE [LARGE SCALE GENOMIC DNA]</scope>
    <source>
        <strain evidence="1">Bat1K_MPI-CBG_1</strain>
    </source>
</reference>
<dbReference type="Proteomes" id="UP000664940">
    <property type="component" value="Unassembled WGS sequence"/>
</dbReference>
<name>A0A834EQ02_9CHIR</name>
<dbReference type="AlphaFoldDB" id="A0A834EQ02"/>
<proteinExistence type="predicted"/>
<evidence type="ECO:0000313" key="1">
    <source>
        <dbReference type="EMBL" id="KAF6125366.1"/>
    </source>
</evidence>
<dbReference type="EMBL" id="JABVXQ010000002">
    <property type="protein sequence ID" value="KAF6125366.1"/>
    <property type="molecule type" value="Genomic_DNA"/>
</dbReference>
<protein>
    <submittedName>
        <fullName evidence="1">Uncharacterized protein</fullName>
    </submittedName>
</protein>
<evidence type="ECO:0000313" key="2">
    <source>
        <dbReference type="Proteomes" id="UP000664940"/>
    </source>
</evidence>